<dbReference type="SUPFAM" id="SSF47616">
    <property type="entry name" value="GST C-terminal domain-like"/>
    <property type="match status" value="1"/>
</dbReference>
<dbReference type="PANTHER" id="PTHR44051">
    <property type="entry name" value="GLUTATHIONE S-TRANSFERASE-RELATED"/>
    <property type="match status" value="1"/>
</dbReference>
<gene>
    <name evidence="3" type="primary">yfcG</name>
    <name evidence="3" type="ORF">ENSA5_65220</name>
</gene>
<dbReference type="Gene3D" id="3.40.30.10">
    <property type="entry name" value="Glutaredoxin"/>
    <property type="match status" value="1"/>
</dbReference>
<dbReference type="InterPro" id="IPR036282">
    <property type="entry name" value="Glutathione-S-Trfase_C_sf"/>
</dbReference>
<comment type="caution">
    <text evidence="3">The sequence shown here is derived from an EMBL/GenBank/DDBJ whole genome shotgun (WGS) entry which is preliminary data.</text>
</comment>
<proteinExistence type="predicted"/>
<dbReference type="PROSITE" id="PS50404">
    <property type="entry name" value="GST_NTER"/>
    <property type="match status" value="1"/>
</dbReference>
<keyword evidence="4" id="KW-1185">Reference proteome</keyword>
<dbReference type="InterPro" id="IPR010987">
    <property type="entry name" value="Glutathione-S-Trfase_C-like"/>
</dbReference>
<dbReference type="SFLD" id="SFLDG01150">
    <property type="entry name" value="Main.1:_Beta-like"/>
    <property type="match status" value="1"/>
</dbReference>
<reference evidence="3 4" key="1">
    <citation type="submission" date="2018-03" db="EMBL/GenBank/DDBJ databases">
        <title>Draft Genome Sequences of the Obligatory Marine Myxobacteria Enhygromyxa salina SWB005.</title>
        <authorList>
            <person name="Poehlein A."/>
            <person name="Moghaddam J.A."/>
            <person name="Harms H."/>
            <person name="Alanjari M."/>
            <person name="Koenig G.M."/>
            <person name="Daniel R."/>
            <person name="Schaeberle T.F."/>
        </authorList>
    </citation>
    <scope>NUCLEOTIDE SEQUENCE [LARGE SCALE GENOMIC DNA]</scope>
    <source>
        <strain evidence="3 4">SWB005</strain>
    </source>
</reference>
<dbReference type="CDD" id="cd03046">
    <property type="entry name" value="GST_N_GTT1_like"/>
    <property type="match status" value="1"/>
</dbReference>
<evidence type="ECO:0000259" key="2">
    <source>
        <dbReference type="PROSITE" id="PS50405"/>
    </source>
</evidence>
<dbReference type="Pfam" id="PF13410">
    <property type="entry name" value="GST_C_2"/>
    <property type="match status" value="1"/>
</dbReference>
<dbReference type="Pfam" id="PF02798">
    <property type="entry name" value="GST_N"/>
    <property type="match status" value="1"/>
</dbReference>
<dbReference type="EMBL" id="PVNK01000282">
    <property type="protein sequence ID" value="PRP90430.1"/>
    <property type="molecule type" value="Genomic_DNA"/>
</dbReference>
<feature type="domain" description="GST N-terminal" evidence="1">
    <location>
        <begin position="1"/>
        <end position="81"/>
    </location>
</feature>
<dbReference type="GO" id="GO:0016491">
    <property type="term" value="F:oxidoreductase activity"/>
    <property type="evidence" value="ECO:0007669"/>
    <property type="project" value="UniProtKB-KW"/>
</dbReference>
<name>A0A2S9XCA2_9BACT</name>
<dbReference type="PROSITE" id="PS50405">
    <property type="entry name" value="GST_CTER"/>
    <property type="match status" value="1"/>
</dbReference>
<dbReference type="SFLD" id="SFLDG00358">
    <property type="entry name" value="Main_(cytGST)"/>
    <property type="match status" value="1"/>
</dbReference>
<keyword evidence="3" id="KW-0560">Oxidoreductase</keyword>
<dbReference type="InterPro" id="IPR036249">
    <property type="entry name" value="Thioredoxin-like_sf"/>
</dbReference>
<feature type="domain" description="GST C-terminal" evidence="2">
    <location>
        <begin position="87"/>
        <end position="205"/>
    </location>
</feature>
<evidence type="ECO:0000313" key="4">
    <source>
        <dbReference type="Proteomes" id="UP000237968"/>
    </source>
</evidence>
<dbReference type="RefSeq" id="WP_106395683.1">
    <property type="nucleotide sequence ID" value="NZ_PVNK01000282.1"/>
</dbReference>
<organism evidence="3 4">
    <name type="scientific">Enhygromyxa salina</name>
    <dbReference type="NCBI Taxonomy" id="215803"/>
    <lineage>
        <taxon>Bacteria</taxon>
        <taxon>Pseudomonadati</taxon>
        <taxon>Myxococcota</taxon>
        <taxon>Polyangia</taxon>
        <taxon>Nannocystales</taxon>
        <taxon>Nannocystaceae</taxon>
        <taxon>Enhygromyxa</taxon>
    </lineage>
</organism>
<sequence length="207" mass="22681">MSITLHHHPFSRAAGTLWALEELGCPYELEYVDLQAGSHKQAEFKGLNAMGKLPTLVDGELVVTEAAAIALYLGDRYGLGELAPTPDDPARGTYLRWSLYAPSVIEPGCLAKAASWEFKAGSAGWGTYEEMLDTIEAAIGDGPWLLGERFSMADVIFGGTVRWMLDFGMLDKRPAFVAYADRLSERPAAKRATQINDRIRDERGLNG</sequence>
<dbReference type="EC" id="1.8.4.-" evidence="3"/>
<evidence type="ECO:0000313" key="3">
    <source>
        <dbReference type="EMBL" id="PRP90430.1"/>
    </source>
</evidence>
<dbReference type="Gene3D" id="1.20.1050.10">
    <property type="match status" value="1"/>
</dbReference>
<protein>
    <submittedName>
        <fullName evidence="3">Disulfide-bond oxidoreductase YfcG</fullName>
        <ecNumber evidence="3">1.8.4.-</ecNumber>
    </submittedName>
</protein>
<dbReference type="SUPFAM" id="SSF52833">
    <property type="entry name" value="Thioredoxin-like"/>
    <property type="match status" value="1"/>
</dbReference>
<dbReference type="InterPro" id="IPR040079">
    <property type="entry name" value="Glutathione_S-Trfase"/>
</dbReference>
<dbReference type="OrthoDB" id="5740960at2"/>
<dbReference type="Proteomes" id="UP000237968">
    <property type="component" value="Unassembled WGS sequence"/>
</dbReference>
<dbReference type="PANTHER" id="PTHR44051:SF21">
    <property type="entry name" value="GLUTATHIONE S-TRANSFERASE FAMILY PROTEIN"/>
    <property type="match status" value="1"/>
</dbReference>
<dbReference type="SFLD" id="SFLDS00019">
    <property type="entry name" value="Glutathione_Transferase_(cytos"/>
    <property type="match status" value="1"/>
</dbReference>
<accession>A0A2S9XCA2</accession>
<evidence type="ECO:0000259" key="1">
    <source>
        <dbReference type="PROSITE" id="PS50404"/>
    </source>
</evidence>
<dbReference type="InterPro" id="IPR004045">
    <property type="entry name" value="Glutathione_S-Trfase_N"/>
</dbReference>
<dbReference type="CDD" id="cd03207">
    <property type="entry name" value="GST_C_8"/>
    <property type="match status" value="1"/>
</dbReference>
<dbReference type="AlphaFoldDB" id="A0A2S9XCA2"/>